<dbReference type="Gene3D" id="1.20.5.190">
    <property type="match status" value="1"/>
</dbReference>
<name>W4HCU4_APHAT</name>
<feature type="compositionally biased region" description="Polar residues" evidence="1">
    <location>
        <begin position="201"/>
        <end position="210"/>
    </location>
</feature>
<dbReference type="SMART" id="SM00015">
    <property type="entry name" value="IQ"/>
    <property type="match status" value="2"/>
</dbReference>
<dbReference type="OrthoDB" id="75708at2759"/>
<accession>W4HCU4</accession>
<dbReference type="GeneID" id="20802698"/>
<gene>
    <name evidence="2" type="ORF">H257_00702</name>
</gene>
<dbReference type="PROSITE" id="PS50096">
    <property type="entry name" value="IQ"/>
    <property type="match status" value="2"/>
</dbReference>
<dbReference type="EMBL" id="KI913114">
    <property type="protein sequence ID" value="ETV89411.1"/>
    <property type="molecule type" value="Genomic_DNA"/>
</dbReference>
<dbReference type="RefSeq" id="XP_009821811.1">
    <property type="nucleotide sequence ID" value="XM_009823509.1"/>
</dbReference>
<evidence type="ECO:0000256" key="1">
    <source>
        <dbReference type="SAM" id="MobiDB-lite"/>
    </source>
</evidence>
<dbReference type="STRING" id="112090.W4HCU4"/>
<reference evidence="2" key="1">
    <citation type="submission" date="2013-12" db="EMBL/GenBank/DDBJ databases">
        <title>The Genome Sequence of Aphanomyces astaci APO3.</title>
        <authorList>
            <consortium name="The Broad Institute Genomics Platform"/>
            <person name="Russ C."/>
            <person name="Tyler B."/>
            <person name="van West P."/>
            <person name="Dieguez-Uribeondo J."/>
            <person name="Young S.K."/>
            <person name="Zeng Q."/>
            <person name="Gargeya S."/>
            <person name="Fitzgerald M."/>
            <person name="Abouelleil A."/>
            <person name="Alvarado L."/>
            <person name="Chapman S.B."/>
            <person name="Gainer-Dewar J."/>
            <person name="Goldberg J."/>
            <person name="Griggs A."/>
            <person name="Gujja S."/>
            <person name="Hansen M."/>
            <person name="Howarth C."/>
            <person name="Imamovic A."/>
            <person name="Ireland A."/>
            <person name="Larimer J."/>
            <person name="McCowan C."/>
            <person name="Murphy C."/>
            <person name="Pearson M."/>
            <person name="Poon T.W."/>
            <person name="Priest M."/>
            <person name="Roberts A."/>
            <person name="Saif S."/>
            <person name="Shea T."/>
            <person name="Sykes S."/>
            <person name="Wortman J."/>
            <person name="Nusbaum C."/>
            <person name="Birren B."/>
        </authorList>
    </citation>
    <scope>NUCLEOTIDE SEQUENCE [LARGE SCALE GENOMIC DNA]</scope>
    <source>
        <strain evidence="2">APO3</strain>
    </source>
</reference>
<organism evidence="2">
    <name type="scientific">Aphanomyces astaci</name>
    <name type="common">Crayfish plague agent</name>
    <dbReference type="NCBI Taxonomy" id="112090"/>
    <lineage>
        <taxon>Eukaryota</taxon>
        <taxon>Sar</taxon>
        <taxon>Stramenopiles</taxon>
        <taxon>Oomycota</taxon>
        <taxon>Saprolegniomycetes</taxon>
        <taxon>Saprolegniales</taxon>
        <taxon>Verrucalvaceae</taxon>
        <taxon>Aphanomyces</taxon>
    </lineage>
</organism>
<dbReference type="VEuPathDB" id="FungiDB:H257_00702"/>
<proteinExistence type="predicted"/>
<evidence type="ECO:0000313" key="2">
    <source>
        <dbReference type="EMBL" id="ETV89411.1"/>
    </source>
</evidence>
<feature type="region of interest" description="Disordered" evidence="1">
    <location>
        <begin position="138"/>
        <end position="170"/>
    </location>
</feature>
<feature type="region of interest" description="Disordered" evidence="1">
    <location>
        <begin position="38"/>
        <end position="59"/>
    </location>
</feature>
<dbReference type="InterPro" id="IPR000048">
    <property type="entry name" value="IQ_motif_EF-hand-BS"/>
</dbReference>
<feature type="region of interest" description="Disordered" evidence="1">
    <location>
        <begin position="186"/>
        <end position="235"/>
    </location>
</feature>
<sequence length="1200" mass="133676">MLQPKRPKKKCVNLELPSITLYEPVLSVKPTRHHVPLDEVQAPTEGLQSPSKPKSPLRPVDKVATALGSKASHLAHRVIIRPIFEDRKELQAELARQILEQRMLDEDELDDTLPISDHVLHQSHDIFHARVLLPLDDIEPPTPRPNQVAPAVTSVPHTHRNPPRLHSPTVDHIVLSSPSSLQFSSSLSSFGGSSAPPSSLKMQTSTSSFPESDDRTSNRRRSVRPRSRDKSNDHSHAIFMVPEKLLCATKRASLPSSPSVASLRHPFQKLLLAASRLFKDDSGVDVDCTVSIHMLSTGDVTVAVSEMQVSVVLMAHATGTLPFEAKGLTLSAHDASTFFLDEDLEVYSPLWAATLASHVSVEHSQVVLLPPTSRHVVLSMQQDVPSDLSPHPLLVQAVAVHNGLCLRVSPDHDLKAKSPPLHLHVSNTELARIILRMDNMHVSADHVAQLTQQKAWCAMFLRDMHALVELTLRQRQLSPLPVESTSATTADVTVLKASIAEEPAPHPPSTASTREPGFASEDLNDVCRVAQSLAEIVLSNTVLWLQKQEAALLYSRAYVKSFSRRPGAADMVLASYQAKEHERRAMLQILDDLVVQFLHYECRVELHVAKASGGYNDIIATRIQSAFRMCVERRKYTLHQRVRNSAAKLIQTLQRGISARKRYIERKLERERYLYFGFRSTLVAQSKWDNPSTRLAQRCANIEARRVTFLMGVLTGAFLFHKPMTTAMTMLPVSDVVSLLNRHGLVVGCPSNLGSTVAAAFQRAYGCHHSSTEVVSVAAVQTALISVLRGLQDDTFGRPLHHASLLPSSPEQVGEAVVPRWLLKATPSLHAANLAKVLALREATVESGRQSAHLIAYHFRVAVLRPMSFEQCRDEWHKDMTARYDELCRLAQSSVDELVLWGVEKLQEAVKVWGWDPDPMFEVFNVCLIHRLGKPALRQMELKFNEFAAAMNNHAKRVEIHPLRDEIDEELQGFEKLLAWRCLNAAHDDHVTPASELLHVLLRGQHATDHLRMALATVLPVATYLEKVDIAIRLLADYASDSYGHSIVLLLWSCLDAAENATLEAGQLLEKLAKPSETGLSSLARALELLTGSHLFCLLEFCVKVCPLNERVRDAIRAHVAPYVSEEGHVRGMKLEAHRICMTMCHMADGPERRRVVASRFGHAEMQTATEFWVIYERLFGEMDQGYAQVSMELHASTSH</sequence>
<dbReference type="AlphaFoldDB" id="W4HCU4"/>
<feature type="compositionally biased region" description="Basic and acidic residues" evidence="1">
    <location>
        <begin position="226"/>
        <end position="235"/>
    </location>
</feature>
<protein>
    <submittedName>
        <fullName evidence="2">Uncharacterized protein</fullName>
    </submittedName>
</protein>
<feature type="compositionally biased region" description="Low complexity" evidence="1">
    <location>
        <begin position="186"/>
        <end position="200"/>
    </location>
</feature>